<feature type="compositionally biased region" description="Low complexity" evidence="3">
    <location>
        <begin position="251"/>
        <end position="283"/>
    </location>
</feature>
<evidence type="ECO:0000256" key="2">
    <source>
        <dbReference type="PROSITE-ProRule" id="PRU00169"/>
    </source>
</evidence>
<keyword evidence="1 6" id="KW-0238">DNA-binding</keyword>
<evidence type="ECO:0000256" key="1">
    <source>
        <dbReference type="ARBA" id="ARBA00023125"/>
    </source>
</evidence>
<dbReference type="PANTHER" id="PTHR43214">
    <property type="entry name" value="TWO-COMPONENT RESPONSE REGULATOR"/>
    <property type="match status" value="1"/>
</dbReference>
<dbReference type="SUPFAM" id="SSF46894">
    <property type="entry name" value="C-terminal effector domain of the bipartite response regulators"/>
    <property type="match status" value="1"/>
</dbReference>
<keyword evidence="2" id="KW-0597">Phosphoprotein</keyword>
<accession>A0A1I5TJY7</accession>
<evidence type="ECO:0000259" key="4">
    <source>
        <dbReference type="PROSITE" id="PS50043"/>
    </source>
</evidence>
<gene>
    <name evidence="6" type="ORF">SAMN05421810_103552</name>
</gene>
<dbReference type="Gene3D" id="3.40.50.2300">
    <property type="match status" value="1"/>
</dbReference>
<dbReference type="InterPro" id="IPR016032">
    <property type="entry name" value="Sig_transdc_resp-reg_C-effctor"/>
</dbReference>
<dbReference type="InterPro" id="IPR001789">
    <property type="entry name" value="Sig_transdc_resp-reg_receiver"/>
</dbReference>
<feature type="region of interest" description="Disordered" evidence="3">
    <location>
        <begin position="237"/>
        <end position="283"/>
    </location>
</feature>
<dbReference type="EMBL" id="FOWW01000003">
    <property type="protein sequence ID" value="SFP83278.1"/>
    <property type="molecule type" value="Genomic_DNA"/>
</dbReference>
<evidence type="ECO:0000256" key="3">
    <source>
        <dbReference type="SAM" id="MobiDB-lite"/>
    </source>
</evidence>
<dbReference type="PROSITE" id="PS00622">
    <property type="entry name" value="HTH_LUXR_1"/>
    <property type="match status" value="1"/>
</dbReference>
<dbReference type="SUPFAM" id="SSF52172">
    <property type="entry name" value="CheY-like"/>
    <property type="match status" value="1"/>
</dbReference>
<dbReference type="PRINTS" id="PR00038">
    <property type="entry name" value="HTHLUXR"/>
</dbReference>
<evidence type="ECO:0000313" key="6">
    <source>
        <dbReference type="EMBL" id="SFP83278.1"/>
    </source>
</evidence>
<dbReference type="SMART" id="SM00421">
    <property type="entry name" value="HTH_LUXR"/>
    <property type="match status" value="1"/>
</dbReference>
<proteinExistence type="predicted"/>
<dbReference type="InterPro" id="IPR011006">
    <property type="entry name" value="CheY-like_superfamily"/>
</dbReference>
<dbReference type="CDD" id="cd06170">
    <property type="entry name" value="LuxR_C_like"/>
    <property type="match status" value="1"/>
</dbReference>
<dbReference type="InterPro" id="IPR039420">
    <property type="entry name" value="WalR-like"/>
</dbReference>
<dbReference type="Proteomes" id="UP000198727">
    <property type="component" value="Unassembled WGS sequence"/>
</dbReference>
<evidence type="ECO:0000313" key="7">
    <source>
        <dbReference type="Proteomes" id="UP000198727"/>
    </source>
</evidence>
<dbReference type="PROSITE" id="PS50110">
    <property type="entry name" value="RESPONSE_REGULATORY"/>
    <property type="match status" value="1"/>
</dbReference>
<reference evidence="7" key="1">
    <citation type="submission" date="2016-10" db="EMBL/GenBank/DDBJ databases">
        <authorList>
            <person name="Varghese N."/>
            <person name="Submissions S."/>
        </authorList>
    </citation>
    <scope>NUCLEOTIDE SEQUENCE [LARGE SCALE GENOMIC DNA]</scope>
    <source>
        <strain evidence="7">CGMCC 4.5579</strain>
    </source>
</reference>
<organism evidence="6 7">
    <name type="scientific">Amycolatopsis arida</name>
    <dbReference type="NCBI Taxonomy" id="587909"/>
    <lineage>
        <taxon>Bacteria</taxon>
        <taxon>Bacillati</taxon>
        <taxon>Actinomycetota</taxon>
        <taxon>Actinomycetes</taxon>
        <taxon>Pseudonocardiales</taxon>
        <taxon>Pseudonocardiaceae</taxon>
        <taxon>Amycolatopsis</taxon>
    </lineage>
</organism>
<feature type="domain" description="Response regulatory" evidence="5">
    <location>
        <begin position="23"/>
        <end position="140"/>
    </location>
</feature>
<evidence type="ECO:0000259" key="5">
    <source>
        <dbReference type="PROSITE" id="PS50110"/>
    </source>
</evidence>
<dbReference type="InterPro" id="IPR000792">
    <property type="entry name" value="Tscrpt_reg_LuxR_C"/>
</dbReference>
<name>A0A1I5TJY7_9PSEU</name>
<feature type="modified residue" description="4-aspartylphosphate" evidence="2">
    <location>
        <position position="74"/>
    </location>
</feature>
<sequence>MVQGIGTNRGQPGVPQPGPRQLGVAAVEAAPIFREGLCAVVHRAPGLHWLGHASTHHSSLQMCEQLRPDVVLVDSGLDPRGHLVRLLAAGESTAPTVVVLVRDAQRSARYLGDVFAAGAHAALPRSAEPRRLAEGIHRAHTDRRFVDPSLTALATVGSTRPGAGPVARPRLPLSRREYQVLQLLAEGMENSAIAKTLYLSVETVRTHVKSILRKLPARDRTHAVAVAFRSGILVVHPEDSAGGTGTGSTGSTGNAGNTGDTAGDAGPRSAGPGPAAAWARALE</sequence>
<dbReference type="GO" id="GO:0006355">
    <property type="term" value="P:regulation of DNA-templated transcription"/>
    <property type="evidence" value="ECO:0007669"/>
    <property type="project" value="InterPro"/>
</dbReference>
<dbReference type="PROSITE" id="PS50043">
    <property type="entry name" value="HTH_LUXR_2"/>
    <property type="match status" value="1"/>
</dbReference>
<dbReference type="STRING" id="587909.SAMN05421810_103552"/>
<feature type="domain" description="HTH luxR-type" evidence="4">
    <location>
        <begin position="166"/>
        <end position="231"/>
    </location>
</feature>
<dbReference type="RefSeq" id="WP_092530163.1">
    <property type="nucleotide sequence ID" value="NZ_FOWW01000003.1"/>
</dbReference>
<keyword evidence="7" id="KW-1185">Reference proteome</keyword>
<dbReference type="PANTHER" id="PTHR43214:SF43">
    <property type="entry name" value="TWO-COMPONENT RESPONSE REGULATOR"/>
    <property type="match status" value="1"/>
</dbReference>
<dbReference type="GO" id="GO:0003677">
    <property type="term" value="F:DNA binding"/>
    <property type="evidence" value="ECO:0007669"/>
    <property type="project" value="UniProtKB-KW"/>
</dbReference>
<dbReference type="Pfam" id="PF00196">
    <property type="entry name" value="GerE"/>
    <property type="match status" value="1"/>
</dbReference>
<dbReference type="GO" id="GO:0000160">
    <property type="term" value="P:phosphorelay signal transduction system"/>
    <property type="evidence" value="ECO:0007669"/>
    <property type="project" value="InterPro"/>
</dbReference>
<protein>
    <submittedName>
        <fullName evidence="6">DNA-binding response regulator, NarL/FixJ family, contains REC and HTH domains</fullName>
    </submittedName>
</protein>
<dbReference type="AlphaFoldDB" id="A0A1I5TJY7"/>
<dbReference type="OrthoDB" id="3534994at2"/>